<dbReference type="EMBL" id="JBDKXB010000011">
    <property type="protein sequence ID" value="MEY6432753.1"/>
    <property type="molecule type" value="Genomic_DNA"/>
</dbReference>
<feature type="signal peptide" evidence="1">
    <location>
        <begin position="1"/>
        <end position="24"/>
    </location>
</feature>
<dbReference type="InterPro" id="IPR025388">
    <property type="entry name" value="Alginate_export_dom"/>
</dbReference>
<dbReference type="InterPro" id="IPR053728">
    <property type="entry name" value="Alginate_Permeability_Chnl"/>
</dbReference>
<keyword evidence="1" id="KW-0732">Signal</keyword>
<evidence type="ECO:0000256" key="1">
    <source>
        <dbReference type="SAM" id="SignalP"/>
    </source>
</evidence>
<organism evidence="3 4">
    <name type="scientific">Thioalkalicoccus limnaeus</name>
    <dbReference type="NCBI Taxonomy" id="120681"/>
    <lineage>
        <taxon>Bacteria</taxon>
        <taxon>Pseudomonadati</taxon>
        <taxon>Pseudomonadota</taxon>
        <taxon>Gammaproteobacteria</taxon>
        <taxon>Chromatiales</taxon>
        <taxon>Chromatiaceae</taxon>
        <taxon>Thioalkalicoccus</taxon>
    </lineage>
</organism>
<evidence type="ECO:0000313" key="3">
    <source>
        <dbReference type="EMBL" id="MEY6432753.1"/>
    </source>
</evidence>
<comment type="caution">
    <text evidence="3">The sequence shown here is derived from an EMBL/GenBank/DDBJ whole genome shotgun (WGS) entry which is preliminary data.</text>
</comment>
<dbReference type="Pfam" id="PF13372">
    <property type="entry name" value="Alginate_exp"/>
    <property type="match status" value="1"/>
</dbReference>
<protein>
    <submittedName>
        <fullName evidence="3">Alginate export family protein</fullName>
    </submittedName>
</protein>
<accession>A0ABV4BE08</accession>
<gene>
    <name evidence="3" type="ORF">ABC977_10080</name>
</gene>
<keyword evidence="4" id="KW-1185">Reference proteome</keyword>
<evidence type="ECO:0000259" key="2">
    <source>
        <dbReference type="Pfam" id="PF13372"/>
    </source>
</evidence>
<feature type="domain" description="Alginate export" evidence="2">
    <location>
        <begin position="32"/>
        <end position="437"/>
    </location>
</feature>
<proteinExistence type="predicted"/>
<dbReference type="SUPFAM" id="SSF56935">
    <property type="entry name" value="Porins"/>
    <property type="match status" value="1"/>
</dbReference>
<reference evidence="3 4" key="1">
    <citation type="submission" date="2024-05" db="EMBL/GenBank/DDBJ databases">
        <title>Genome Sequence and Characterization of the New Strain Purple Sulfur Bacterium of Genus Thioalkalicoccus.</title>
        <authorList>
            <person name="Bryantseva I.A."/>
            <person name="Kyndt J.A."/>
            <person name="Imhoff J.F."/>
        </authorList>
    </citation>
    <scope>NUCLEOTIDE SEQUENCE [LARGE SCALE GENOMIC DNA]</scope>
    <source>
        <strain evidence="3 4">Um2</strain>
    </source>
</reference>
<dbReference type="RefSeq" id="WP_369667137.1">
    <property type="nucleotide sequence ID" value="NZ_JBDKXB010000011.1"/>
</dbReference>
<dbReference type="Proteomes" id="UP001564408">
    <property type="component" value="Unassembled WGS sequence"/>
</dbReference>
<sequence length="452" mass="50624">MNAKYPFMLCGALTAALGLTSVAAKPAGDGLDWGADLRLRQIYIDNVGLNANSPTADRNFQRYRARLWGQAAPNDWFEASARLMWEGRHYGQPAAFDDWYSGGILFDQLLVNFKQIGGSPLSVKAGRQDIILGNGWLVLDGSPIDGSRTIYFDAIRATYRAESLGTTVELIYLDQSADTGRFPQALNGEVEDQTEQDERGLILYLRNDTLVPESQFDLYFIQKRNDPNRTPGNIRVNNGAPFPSPPDDGTVNTIGARVNSDLAPNWTVRAEAAGQWGDRNDRDVSAFGFNGRATYAFADPLANRLHLGYEYLSGDKPGTRDNEAFDPLWGRWPQWSELMIYQWPLETRVGEATNLHRLNVGWAIKPHATTEVTIDYNALWADQESTRTAAQLANLSQDGTFRGHLWAAWAKTRLNRHLSGHLVAEYFAPGDYYAAHRRDDSLFLRAEVMLAW</sequence>
<dbReference type="Gene3D" id="2.40.160.100">
    <property type="match status" value="1"/>
</dbReference>
<name>A0ABV4BE08_9GAMM</name>
<evidence type="ECO:0000313" key="4">
    <source>
        <dbReference type="Proteomes" id="UP001564408"/>
    </source>
</evidence>
<feature type="chain" id="PRO_5045574147" evidence="1">
    <location>
        <begin position="25"/>
        <end position="452"/>
    </location>
</feature>